<comment type="similarity">
    <text evidence="1">Belongs to the CDPF1 family.</text>
</comment>
<accession>T2MAW4</accession>
<evidence type="ECO:0000256" key="1">
    <source>
        <dbReference type="ARBA" id="ARBA00007917"/>
    </source>
</evidence>
<dbReference type="InterPro" id="IPR018785">
    <property type="entry name" value="CDPF1_dom"/>
</dbReference>
<sequence length="108" mass="12356">MDDGNSVNYNNKQFECTQCKLMFKYDKYCQLVNLTSNIFFLEEVYYINNPFDNSVSIPLVLGANCSVCCCTICVSSSCSVFYTKRFCRNCVAKSLDCFPVEVIKDLKL</sequence>
<protein>
    <recommendedName>
        <fullName evidence="2">Cysteine-rich DPF motif domain-containing protein 1</fullName>
    </recommendedName>
</protein>
<gene>
    <name evidence="4" type="primary">C22orf40</name>
</gene>
<proteinExistence type="evidence at transcript level"/>
<evidence type="ECO:0000313" key="4">
    <source>
        <dbReference type="EMBL" id="CDG69438.1"/>
    </source>
</evidence>
<dbReference type="AlphaFoldDB" id="T2MAW4"/>
<feature type="domain" description="Cysteine-rich DPF motif" evidence="3">
    <location>
        <begin position="14"/>
        <end position="106"/>
    </location>
</feature>
<reference evidence="4" key="1">
    <citation type="journal article" date="2013" name="Genome Biol. Evol.">
        <title>Punctuated emergences of genetic and phenotypic innovations in eumetazoan, bilaterian, euteleostome, and hominidae ancestors.</title>
        <authorList>
            <person name="Wenger Y."/>
            <person name="Galliot B."/>
        </authorList>
    </citation>
    <scope>NUCLEOTIDE SEQUENCE</scope>
    <source>
        <tissue evidence="4">Whole animals</tissue>
    </source>
</reference>
<evidence type="ECO:0000259" key="3">
    <source>
        <dbReference type="Pfam" id="PF10170"/>
    </source>
</evidence>
<organism evidence="4">
    <name type="scientific">Hydra vulgaris</name>
    <name type="common">Hydra</name>
    <name type="synonym">Hydra attenuata</name>
    <dbReference type="NCBI Taxonomy" id="6087"/>
    <lineage>
        <taxon>Eukaryota</taxon>
        <taxon>Metazoa</taxon>
        <taxon>Cnidaria</taxon>
        <taxon>Hydrozoa</taxon>
        <taxon>Hydroidolina</taxon>
        <taxon>Anthoathecata</taxon>
        <taxon>Aplanulata</taxon>
        <taxon>Hydridae</taxon>
        <taxon>Hydra</taxon>
    </lineage>
</organism>
<name>T2MAW4_HYDVU</name>
<dbReference type="InterPro" id="IPR042426">
    <property type="entry name" value="CDPF1"/>
</dbReference>
<evidence type="ECO:0000256" key="2">
    <source>
        <dbReference type="ARBA" id="ARBA00014801"/>
    </source>
</evidence>
<dbReference type="PANTHER" id="PTHR31849:SF1">
    <property type="entry name" value="CYSTEINE-RICH DPF MOTIF DOMAIN-CONTAINING PROTEIN 1"/>
    <property type="match status" value="1"/>
</dbReference>
<dbReference type="Pfam" id="PF10170">
    <property type="entry name" value="C6_DPF"/>
    <property type="match status" value="1"/>
</dbReference>
<dbReference type="PANTHER" id="PTHR31849">
    <property type="entry name" value="CYSTEINE-RICH PDF MOTIF DOMAIN-CONTAINING PROTEIN 1"/>
    <property type="match status" value="1"/>
</dbReference>
<dbReference type="PRINTS" id="PR01995">
    <property type="entry name" value="UPF0595"/>
</dbReference>
<dbReference type="EMBL" id="HAAD01003206">
    <property type="protein sequence ID" value="CDG69438.1"/>
    <property type="molecule type" value="mRNA"/>
</dbReference>